<proteinExistence type="predicted"/>
<evidence type="ECO:0000313" key="1">
    <source>
        <dbReference type="EMBL" id="RHH86459.1"/>
    </source>
</evidence>
<dbReference type="Proteomes" id="UP000283512">
    <property type="component" value="Unassembled WGS sequence"/>
</dbReference>
<keyword evidence="1" id="KW-0808">Transferase</keyword>
<protein>
    <submittedName>
        <fullName evidence="1">Glycosyltransferase family 1 protein</fullName>
    </submittedName>
</protein>
<dbReference type="Gene3D" id="3.40.50.2000">
    <property type="entry name" value="Glycogen Phosphorylase B"/>
    <property type="match status" value="1"/>
</dbReference>
<accession>A0A414YJX8</accession>
<name>A0A414YJX8_9BACE</name>
<gene>
    <name evidence="1" type="ORF">DW190_17850</name>
</gene>
<dbReference type="GO" id="GO:0016740">
    <property type="term" value="F:transferase activity"/>
    <property type="evidence" value="ECO:0007669"/>
    <property type="project" value="UniProtKB-KW"/>
</dbReference>
<dbReference type="EMBL" id="QRKD01000026">
    <property type="protein sequence ID" value="RHH86459.1"/>
    <property type="molecule type" value="Genomic_DNA"/>
</dbReference>
<evidence type="ECO:0000313" key="2">
    <source>
        <dbReference type="Proteomes" id="UP000283512"/>
    </source>
</evidence>
<dbReference type="AlphaFoldDB" id="A0A414YJX8"/>
<dbReference type="RefSeq" id="WP_147351505.1">
    <property type="nucleotide sequence ID" value="NZ_CAXSLD010000007.1"/>
</dbReference>
<reference evidence="1 2" key="1">
    <citation type="submission" date="2018-08" db="EMBL/GenBank/DDBJ databases">
        <title>A genome reference for cultivated species of the human gut microbiota.</title>
        <authorList>
            <person name="Zou Y."/>
            <person name="Xue W."/>
            <person name="Luo G."/>
        </authorList>
    </citation>
    <scope>NUCLEOTIDE SEQUENCE [LARGE SCALE GENOMIC DNA]</scope>
    <source>
        <strain evidence="1 2">AM16-49B</strain>
    </source>
</reference>
<sequence length="397" mass="46488">MKYIFSILRCYSLTELMSLIIFKLSKRKRYVYYKKENTKWAYISYLPEVFFRQHDDNYLNTHQNKRESLVMGQVFANNGFNFVVESFDTVSVDNRRYDIILGLEPNFCNVAKKNLDALKIYYATGAYYKHQNLMVKVRTDYFNTKHSCHVPYYRTVIENDAADLADFIFQIGSKYTLDTYPNRIRPKISLIDQSSNLYKKISIEQKLKTYRRNEFLWLGGGGSLLKGLDLVLDYFCQHRELILHVLGNINQEVNDYYSKNLVQCDNIFFHGFVDLNTDTFIHLAERVTFGIFPSASEGAPGAMIASMKCGIIPISSKYAAFDDIDKLGFMLNNLTIDEIEASVQWATQLKLAKISDMIMENYRYASKWSLENFAVQFETLLRMKIDTYTREYRDTKK</sequence>
<organism evidence="1 2">
    <name type="scientific">Bacteroides caccae</name>
    <dbReference type="NCBI Taxonomy" id="47678"/>
    <lineage>
        <taxon>Bacteria</taxon>
        <taxon>Pseudomonadati</taxon>
        <taxon>Bacteroidota</taxon>
        <taxon>Bacteroidia</taxon>
        <taxon>Bacteroidales</taxon>
        <taxon>Bacteroidaceae</taxon>
        <taxon>Bacteroides</taxon>
    </lineage>
</organism>
<dbReference type="SUPFAM" id="SSF53756">
    <property type="entry name" value="UDP-Glycosyltransferase/glycogen phosphorylase"/>
    <property type="match status" value="1"/>
</dbReference>
<comment type="caution">
    <text evidence="1">The sequence shown here is derived from an EMBL/GenBank/DDBJ whole genome shotgun (WGS) entry which is preliminary data.</text>
</comment>